<comment type="caution">
    <text evidence="2">The sequence shown here is derived from an EMBL/GenBank/DDBJ whole genome shotgun (WGS) entry which is preliminary data.</text>
</comment>
<dbReference type="Proteomes" id="UP001189429">
    <property type="component" value="Unassembled WGS sequence"/>
</dbReference>
<keyword evidence="3" id="KW-1185">Reference proteome</keyword>
<feature type="region of interest" description="Disordered" evidence="1">
    <location>
        <begin position="41"/>
        <end position="106"/>
    </location>
</feature>
<evidence type="ECO:0000313" key="3">
    <source>
        <dbReference type="Proteomes" id="UP001189429"/>
    </source>
</evidence>
<feature type="non-terminal residue" evidence="2">
    <location>
        <position position="1"/>
    </location>
</feature>
<dbReference type="EMBL" id="CAUYUJ010017261">
    <property type="protein sequence ID" value="CAK0873266.1"/>
    <property type="molecule type" value="Genomic_DNA"/>
</dbReference>
<evidence type="ECO:0000313" key="2">
    <source>
        <dbReference type="EMBL" id="CAK0873266.1"/>
    </source>
</evidence>
<evidence type="ECO:0000256" key="1">
    <source>
        <dbReference type="SAM" id="MobiDB-lite"/>
    </source>
</evidence>
<accession>A0ABN9VMH2</accession>
<feature type="compositionally biased region" description="Basic residues" evidence="1">
    <location>
        <begin position="62"/>
        <end position="76"/>
    </location>
</feature>
<gene>
    <name evidence="2" type="ORF">PCOR1329_LOCUS58524</name>
</gene>
<protein>
    <submittedName>
        <fullName evidence="2">Uncharacterized protein</fullName>
    </submittedName>
</protein>
<feature type="non-terminal residue" evidence="2">
    <location>
        <position position="106"/>
    </location>
</feature>
<sequence>AGAAGAAAAPCGAGAPPQEAPLAALHARSAPLALEHARLAQEGGPRRRPAAGRAGVAGAGLRGRRPVRRAAIRGHRPAGPLRGRLAGAPRRRRGAEPAGAARTAPG</sequence>
<name>A0ABN9VMH2_9DINO</name>
<feature type="compositionally biased region" description="Low complexity" evidence="1">
    <location>
        <begin position="96"/>
        <end position="106"/>
    </location>
</feature>
<feature type="compositionally biased region" description="Low complexity" evidence="1">
    <location>
        <begin position="77"/>
        <end position="88"/>
    </location>
</feature>
<proteinExistence type="predicted"/>
<organism evidence="2 3">
    <name type="scientific">Prorocentrum cordatum</name>
    <dbReference type="NCBI Taxonomy" id="2364126"/>
    <lineage>
        <taxon>Eukaryota</taxon>
        <taxon>Sar</taxon>
        <taxon>Alveolata</taxon>
        <taxon>Dinophyceae</taxon>
        <taxon>Prorocentrales</taxon>
        <taxon>Prorocentraceae</taxon>
        <taxon>Prorocentrum</taxon>
    </lineage>
</organism>
<reference evidence="2" key="1">
    <citation type="submission" date="2023-10" db="EMBL/GenBank/DDBJ databases">
        <authorList>
            <person name="Chen Y."/>
            <person name="Shah S."/>
            <person name="Dougan E. K."/>
            <person name="Thang M."/>
            <person name="Chan C."/>
        </authorList>
    </citation>
    <scope>NUCLEOTIDE SEQUENCE [LARGE SCALE GENOMIC DNA]</scope>
</reference>